<dbReference type="GO" id="GO:0031424">
    <property type="term" value="P:keratinization"/>
    <property type="evidence" value="ECO:0007669"/>
    <property type="project" value="TreeGrafter"/>
</dbReference>
<keyword evidence="2 4" id="KW-0175">Coiled coil</keyword>
<dbReference type="AlphaFoldDB" id="A0A672M7K1"/>
<evidence type="ECO:0000256" key="2">
    <source>
        <dbReference type="ARBA" id="ARBA00023054"/>
    </source>
</evidence>
<protein>
    <submittedName>
        <fullName evidence="7">Keratin, type II cytoskeletal cochleal-like</fullName>
    </submittedName>
</protein>
<dbReference type="Proteomes" id="UP000472262">
    <property type="component" value="Unassembled WGS sequence"/>
</dbReference>
<evidence type="ECO:0000256" key="5">
    <source>
        <dbReference type="SAM" id="MobiDB-lite"/>
    </source>
</evidence>
<reference evidence="7" key="2">
    <citation type="submission" date="2025-09" db="UniProtKB">
        <authorList>
            <consortium name="Ensembl"/>
        </authorList>
    </citation>
    <scope>IDENTIFICATION</scope>
</reference>
<dbReference type="Pfam" id="PF16208">
    <property type="entry name" value="Keratin_2_head"/>
    <property type="match status" value="1"/>
</dbReference>
<dbReference type="SMART" id="SM01391">
    <property type="entry name" value="Filament"/>
    <property type="match status" value="1"/>
</dbReference>
<feature type="coiled-coil region" evidence="4">
    <location>
        <begin position="280"/>
        <end position="360"/>
    </location>
</feature>
<dbReference type="GO" id="GO:0045109">
    <property type="term" value="P:intermediate filament organization"/>
    <property type="evidence" value="ECO:0007669"/>
    <property type="project" value="TreeGrafter"/>
</dbReference>
<evidence type="ECO:0000313" key="8">
    <source>
        <dbReference type="Proteomes" id="UP000472262"/>
    </source>
</evidence>
<dbReference type="PANTHER" id="PTHR45616">
    <property type="entry name" value="GATA-TYPE DOMAIN-CONTAINING PROTEIN"/>
    <property type="match status" value="1"/>
</dbReference>
<dbReference type="InterPro" id="IPR018039">
    <property type="entry name" value="IF_conserved"/>
</dbReference>
<feature type="domain" description="IF rod" evidence="6">
    <location>
        <begin position="71"/>
        <end position="382"/>
    </location>
</feature>
<dbReference type="InParanoid" id="A0A672M7K1"/>
<reference evidence="7" key="1">
    <citation type="submission" date="2025-08" db="UniProtKB">
        <authorList>
            <consortium name="Ensembl"/>
        </authorList>
    </citation>
    <scope>IDENTIFICATION</scope>
</reference>
<gene>
    <name evidence="7" type="primary">si:dkey-222n6.2</name>
</gene>
<dbReference type="OMA" id="SEASCHH"/>
<evidence type="ECO:0000313" key="7">
    <source>
        <dbReference type="Ensembl" id="ENSSGRP00000033333.1"/>
    </source>
</evidence>
<dbReference type="GO" id="GO:0045095">
    <property type="term" value="C:keratin filament"/>
    <property type="evidence" value="ECO:0007669"/>
    <property type="project" value="InterPro"/>
</dbReference>
<evidence type="ECO:0000256" key="4">
    <source>
        <dbReference type="SAM" id="Coils"/>
    </source>
</evidence>
<dbReference type="PRINTS" id="PR01276">
    <property type="entry name" value="TYPE2KERATIN"/>
</dbReference>
<dbReference type="Gene3D" id="1.20.5.500">
    <property type="entry name" value="Single helix bin"/>
    <property type="match status" value="1"/>
</dbReference>
<comment type="similarity">
    <text evidence="3">Belongs to the intermediate filament family.</text>
</comment>
<feature type="compositionally biased region" description="Low complexity" evidence="5">
    <location>
        <begin position="1"/>
        <end position="15"/>
    </location>
</feature>
<feature type="coiled-coil region" evidence="4">
    <location>
        <begin position="75"/>
        <end position="179"/>
    </location>
</feature>
<dbReference type="SUPFAM" id="SSF64593">
    <property type="entry name" value="Intermediate filament protein, coiled coil region"/>
    <property type="match status" value="3"/>
</dbReference>
<evidence type="ECO:0000256" key="3">
    <source>
        <dbReference type="RuleBase" id="RU000685"/>
    </source>
</evidence>
<organism evidence="7 8">
    <name type="scientific">Sinocyclocheilus grahami</name>
    <name type="common">Dianchi golden-line fish</name>
    <name type="synonym">Barbus grahami</name>
    <dbReference type="NCBI Taxonomy" id="75366"/>
    <lineage>
        <taxon>Eukaryota</taxon>
        <taxon>Metazoa</taxon>
        <taxon>Chordata</taxon>
        <taxon>Craniata</taxon>
        <taxon>Vertebrata</taxon>
        <taxon>Euteleostomi</taxon>
        <taxon>Actinopterygii</taxon>
        <taxon>Neopterygii</taxon>
        <taxon>Teleostei</taxon>
        <taxon>Ostariophysi</taxon>
        <taxon>Cypriniformes</taxon>
        <taxon>Cyprinidae</taxon>
        <taxon>Cyprininae</taxon>
        <taxon>Sinocyclocheilus</taxon>
    </lineage>
</organism>
<dbReference type="Gene3D" id="1.20.5.170">
    <property type="match status" value="1"/>
</dbReference>
<dbReference type="Pfam" id="PF00038">
    <property type="entry name" value="Filament"/>
    <property type="match status" value="1"/>
</dbReference>
<feature type="region of interest" description="Disordered" evidence="5">
    <location>
        <begin position="1"/>
        <end position="21"/>
    </location>
</feature>
<dbReference type="PROSITE" id="PS51842">
    <property type="entry name" value="IF_ROD_2"/>
    <property type="match status" value="1"/>
</dbReference>
<keyword evidence="8" id="KW-1185">Reference proteome</keyword>
<dbReference type="GO" id="GO:0005615">
    <property type="term" value="C:extracellular space"/>
    <property type="evidence" value="ECO:0007669"/>
    <property type="project" value="TreeGrafter"/>
</dbReference>
<dbReference type="InterPro" id="IPR003054">
    <property type="entry name" value="Keratin_II"/>
</dbReference>
<dbReference type="FunFam" id="1.20.5.1160:FF:000001">
    <property type="entry name" value="Keratin type II"/>
    <property type="match status" value="1"/>
</dbReference>
<sequence length="442" mass="50845">MSSSSNSFSSRSVGSHPRAGAQIPRQGNSYFGFGNVSPAAVPIRPVSVNTSLLTPVDLQLDPDLQAVRIQEKEEIKTLNNRFASFIDKVRKLEQENKLLETKWQLLQKETKPESKLEPMLKSYITSLRAQLERVNKDKEHLDIELRNVHAQVEEQKQRYEDEINNRNKAENEFVLLKKDVDTTYLYKNALEDKIAVILEDLNFFKSFYEQELRELQADVKDTSVVVQMDNSRQLNMEKILADVKSQYEEISACSRKEAEAWYKNKFDLISSQADQRNTELKDNKGAIAAVKRQITRLQNEIASAKSQRESVEDQIKEAERCGVEAVLDAKEQIKALEAALQKAKREMTRHIRDYQELMNVKLALDIEIATYRKLLEGEENRIHKTASNDRRLCDTVSSEESEASCHHLRRAVIRGQTALPRSWPKSNTVVKCLILLQREKQA</sequence>
<dbReference type="InterPro" id="IPR039008">
    <property type="entry name" value="IF_rod_dom"/>
</dbReference>
<keyword evidence="1 3" id="KW-0403">Intermediate filament</keyword>
<evidence type="ECO:0000256" key="1">
    <source>
        <dbReference type="ARBA" id="ARBA00022754"/>
    </source>
</evidence>
<evidence type="ECO:0000259" key="6">
    <source>
        <dbReference type="PROSITE" id="PS51842"/>
    </source>
</evidence>
<dbReference type="PANTHER" id="PTHR45616:SF9">
    <property type="entry name" value="KERATIN, TYPE II CYTOSKELETAL 8-RELATED"/>
    <property type="match status" value="1"/>
</dbReference>
<dbReference type="FunFam" id="1.20.5.170:FF:000004">
    <property type="entry name" value="Keratin, type II cytoskeletal 5"/>
    <property type="match status" value="1"/>
</dbReference>
<dbReference type="InterPro" id="IPR032444">
    <property type="entry name" value="Keratin_2_head"/>
</dbReference>
<dbReference type="Gene3D" id="1.20.5.1160">
    <property type="entry name" value="Vasodilator-stimulated phosphoprotein"/>
    <property type="match status" value="1"/>
</dbReference>
<accession>A0A672M7K1</accession>
<dbReference type="PROSITE" id="PS00226">
    <property type="entry name" value="IF_ROD_1"/>
    <property type="match status" value="1"/>
</dbReference>
<name>A0A672M7K1_SINGR</name>
<proteinExistence type="inferred from homology"/>
<dbReference type="GO" id="GO:0030280">
    <property type="term" value="F:structural constituent of skin epidermis"/>
    <property type="evidence" value="ECO:0007669"/>
    <property type="project" value="TreeGrafter"/>
</dbReference>
<dbReference type="Ensembl" id="ENSSGRT00000035782.1">
    <property type="protein sequence ID" value="ENSSGRP00000033333.1"/>
    <property type="gene ID" value="ENSSGRG00000018565.1"/>
</dbReference>